<proteinExistence type="predicted"/>
<evidence type="ECO:0000313" key="1">
    <source>
        <dbReference type="EMBL" id="SAL41264.1"/>
    </source>
</evidence>
<evidence type="ECO:0000313" key="2">
    <source>
        <dbReference type="Proteomes" id="UP000054717"/>
    </source>
</evidence>
<gene>
    <name evidence="1" type="ORF">AWB66_02134</name>
</gene>
<reference evidence="1" key="1">
    <citation type="submission" date="2016-01" db="EMBL/GenBank/DDBJ databases">
        <authorList>
            <person name="Peeters Charlotte."/>
        </authorList>
    </citation>
    <scope>NUCLEOTIDE SEQUENCE</scope>
    <source>
        <strain evidence="1">LMG 22936</strain>
    </source>
</reference>
<name>A0A158HA74_9BURK</name>
<protein>
    <submittedName>
        <fullName evidence="1">Uncharacterized protein</fullName>
    </submittedName>
</protein>
<comment type="caution">
    <text evidence="1">The sequence shown here is derived from an EMBL/GenBank/DDBJ whole genome shotgun (WGS) entry which is preliminary data.</text>
</comment>
<dbReference type="STRING" id="326475.AWB66_02134"/>
<accession>A0A158HA74</accession>
<dbReference type="AlphaFoldDB" id="A0A158HA74"/>
<keyword evidence="2" id="KW-1185">Reference proteome</keyword>
<dbReference type="Proteomes" id="UP000054717">
    <property type="component" value="Unassembled WGS sequence"/>
</dbReference>
<sequence>MSQIIDGIAATASLAVATDTAPRSVAASHPASIVASTASFPELPMTHAELLHALQNASDNIMRLAGQVRASAPDAVEARADELAMARERALAHTIIDRLLALPAAPVHH</sequence>
<organism evidence="1 2">
    <name type="scientific">Caballeronia telluris</name>
    <dbReference type="NCBI Taxonomy" id="326475"/>
    <lineage>
        <taxon>Bacteria</taxon>
        <taxon>Pseudomonadati</taxon>
        <taxon>Pseudomonadota</taxon>
        <taxon>Betaproteobacteria</taxon>
        <taxon>Burkholderiales</taxon>
        <taxon>Burkholderiaceae</taxon>
        <taxon>Caballeronia</taxon>
    </lineage>
</organism>
<dbReference type="EMBL" id="FCNZ02000006">
    <property type="protein sequence ID" value="SAL41264.1"/>
    <property type="molecule type" value="Genomic_DNA"/>
</dbReference>
<dbReference type="RefSeq" id="WP_087630246.1">
    <property type="nucleotide sequence ID" value="NZ_FCNZ02000006.1"/>
</dbReference>